<sequence>MDARYSDKVRVTASGSTLKAYDTSCDGRGAQANWQRTGSSTVFEKTNGEGCGTVLQFTTGGTVTQIRACLVIPAQKDPCSAWTSRQY</sequence>
<proteinExistence type="predicted"/>
<evidence type="ECO:0000313" key="1">
    <source>
        <dbReference type="EMBL" id="SMC73416.1"/>
    </source>
</evidence>
<dbReference type="Proteomes" id="UP000192634">
    <property type="component" value="Unassembled WGS sequence"/>
</dbReference>
<organism evidence="1 2">
    <name type="scientific">Janibacter indicus</name>
    <dbReference type="NCBI Taxonomy" id="857417"/>
    <lineage>
        <taxon>Bacteria</taxon>
        <taxon>Bacillati</taxon>
        <taxon>Actinomycetota</taxon>
        <taxon>Actinomycetes</taxon>
        <taxon>Micrococcales</taxon>
        <taxon>Intrasporangiaceae</taxon>
        <taxon>Janibacter</taxon>
    </lineage>
</organism>
<dbReference type="AlphaFoldDB" id="A0A1W2BKP1"/>
<gene>
    <name evidence="1" type="ORF">SAMN06296429_108113</name>
</gene>
<evidence type="ECO:0000313" key="2">
    <source>
        <dbReference type="Proteomes" id="UP000192634"/>
    </source>
</evidence>
<protein>
    <submittedName>
        <fullName evidence="1">Uncharacterized protein</fullName>
    </submittedName>
</protein>
<reference evidence="1 2" key="1">
    <citation type="submission" date="2017-04" db="EMBL/GenBank/DDBJ databases">
        <authorList>
            <person name="Afonso C.L."/>
            <person name="Miller P.J."/>
            <person name="Scott M.A."/>
            <person name="Spackman E."/>
            <person name="Goraichik I."/>
            <person name="Dimitrov K.M."/>
            <person name="Suarez D.L."/>
            <person name="Swayne D.E."/>
        </authorList>
    </citation>
    <scope>NUCLEOTIDE SEQUENCE [LARGE SCALE GENOMIC DNA]</scope>
    <source>
        <strain evidence="1 2">CGMCC 1.12511</strain>
    </source>
</reference>
<dbReference type="EMBL" id="FWXN01000008">
    <property type="protein sequence ID" value="SMC73416.1"/>
    <property type="molecule type" value="Genomic_DNA"/>
</dbReference>
<accession>A0A1W2BKP1</accession>
<name>A0A1W2BKP1_9MICO</name>